<dbReference type="Pfam" id="PF00003">
    <property type="entry name" value="7tm_3"/>
    <property type="match status" value="1"/>
</dbReference>
<evidence type="ECO:0000256" key="4">
    <source>
        <dbReference type="ARBA" id="ARBA00023136"/>
    </source>
</evidence>
<feature type="transmembrane region" description="Helical" evidence="7">
    <location>
        <begin position="581"/>
        <end position="603"/>
    </location>
</feature>
<dbReference type="PRINTS" id="PR00248">
    <property type="entry name" value="GPCRMGR"/>
</dbReference>
<feature type="transmembrane region" description="Helical" evidence="7">
    <location>
        <begin position="668"/>
        <end position="688"/>
    </location>
</feature>
<dbReference type="Pfam" id="PF01094">
    <property type="entry name" value="ANF_receptor"/>
    <property type="match status" value="1"/>
</dbReference>
<evidence type="ECO:0000256" key="1">
    <source>
        <dbReference type="ARBA" id="ARBA00004141"/>
    </source>
</evidence>
<evidence type="ECO:0000256" key="3">
    <source>
        <dbReference type="ARBA" id="ARBA00022989"/>
    </source>
</evidence>
<dbReference type="InterPro" id="IPR000337">
    <property type="entry name" value="GPCR_3"/>
</dbReference>
<keyword evidence="6" id="KW-0325">Glycoprotein</keyword>
<dbReference type="Ensembl" id="ENSMZET00005012732.1">
    <property type="protein sequence ID" value="ENSMZEP00005012300.1"/>
    <property type="gene ID" value="ENSMZEG00005009241.1"/>
</dbReference>
<keyword evidence="10" id="KW-1185">Reference proteome</keyword>
<evidence type="ECO:0000256" key="6">
    <source>
        <dbReference type="ARBA" id="ARBA00023180"/>
    </source>
</evidence>
<reference evidence="9 10" key="1">
    <citation type="journal article" date="2014" name="Nature">
        <title>The genomic substrate for adaptive radiation in African cichlid fish.</title>
        <authorList>
            <person name="Brawand D."/>
            <person name="Wagner C.E."/>
            <person name="Li Y.I."/>
            <person name="Malinsky M."/>
            <person name="Keller I."/>
            <person name="Fan S."/>
            <person name="Simakov O."/>
            <person name="Ng A.Y."/>
            <person name="Lim Z.W."/>
            <person name="Bezault E."/>
            <person name="Turner-Maier J."/>
            <person name="Johnson J."/>
            <person name="Alcazar R."/>
            <person name="Noh H.J."/>
            <person name="Russell P."/>
            <person name="Aken B."/>
            <person name="Alfoldi J."/>
            <person name="Amemiya C."/>
            <person name="Azzouzi N."/>
            <person name="Baroiller J.F."/>
            <person name="Barloy-Hubler F."/>
            <person name="Berlin A."/>
            <person name="Bloomquist R."/>
            <person name="Carleton K.L."/>
            <person name="Conte M.A."/>
            <person name="D'Cotta H."/>
            <person name="Eshel O."/>
            <person name="Gaffney L."/>
            <person name="Galibert F."/>
            <person name="Gante H.F."/>
            <person name="Gnerre S."/>
            <person name="Greuter L."/>
            <person name="Guyon R."/>
            <person name="Haddad N.S."/>
            <person name="Haerty W."/>
            <person name="Harris R.M."/>
            <person name="Hofmann H.A."/>
            <person name="Hourlier T."/>
            <person name="Hulata G."/>
            <person name="Jaffe D.B."/>
            <person name="Lara M."/>
            <person name="Lee A.P."/>
            <person name="MacCallum I."/>
            <person name="Mwaiko S."/>
            <person name="Nikaido M."/>
            <person name="Nishihara H."/>
            <person name="Ozouf-Costaz C."/>
            <person name="Penman D.J."/>
            <person name="Przybylski D."/>
            <person name="Rakotomanga M."/>
            <person name="Renn S.C.P."/>
            <person name="Ribeiro F.J."/>
            <person name="Ron M."/>
            <person name="Salzburger W."/>
            <person name="Sanchez-Pulido L."/>
            <person name="Santos M.E."/>
            <person name="Searle S."/>
            <person name="Sharpe T."/>
            <person name="Swofford R."/>
            <person name="Tan F.J."/>
            <person name="Williams L."/>
            <person name="Young S."/>
            <person name="Yin S."/>
            <person name="Okada N."/>
            <person name="Kocher T.D."/>
            <person name="Miska E.A."/>
            <person name="Lander E.S."/>
            <person name="Venkatesh B."/>
            <person name="Fernald R.D."/>
            <person name="Meyer A."/>
            <person name="Ponting C.P."/>
            <person name="Streelman J.T."/>
            <person name="Lindblad-Toh K."/>
            <person name="Seehausen O."/>
            <person name="Di Palma F."/>
        </authorList>
    </citation>
    <scope>NUCLEOTIDE SEQUENCE</scope>
</reference>
<dbReference type="PANTHER" id="PTHR24061">
    <property type="entry name" value="CALCIUM-SENSING RECEPTOR-RELATED"/>
    <property type="match status" value="1"/>
</dbReference>
<reference evidence="9" key="2">
    <citation type="submission" date="2025-08" db="UniProtKB">
        <authorList>
            <consortium name="Ensembl"/>
        </authorList>
    </citation>
    <scope>IDENTIFICATION</scope>
</reference>
<dbReference type="AlphaFoldDB" id="A0A3P9BQS5"/>
<protein>
    <recommendedName>
        <fullName evidence="8">G-protein coupled receptors family 3 profile domain-containing protein</fullName>
    </recommendedName>
</protein>
<evidence type="ECO:0000256" key="2">
    <source>
        <dbReference type="ARBA" id="ARBA00022692"/>
    </source>
</evidence>
<dbReference type="PANTHER" id="PTHR24061:SF422">
    <property type="entry name" value="G-PROTEIN COUPLED RECEPTORS FAMILY 3 PROFILE DOMAIN-CONTAINING PROTEIN"/>
    <property type="match status" value="1"/>
</dbReference>
<dbReference type="InterPro" id="IPR000068">
    <property type="entry name" value="GPCR_3_Ca_sens_rcpt-rel"/>
</dbReference>
<evidence type="ECO:0000313" key="9">
    <source>
        <dbReference type="Ensembl" id="ENSMZEP00005012300.1"/>
    </source>
</evidence>
<dbReference type="PROSITE" id="PS50259">
    <property type="entry name" value="G_PROTEIN_RECEP_F3_4"/>
    <property type="match status" value="1"/>
</dbReference>
<dbReference type="GO" id="GO:0004930">
    <property type="term" value="F:G protein-coupled receptor activity"/>
    <property type="evidence" value="ECO:0007669"/>
    <property type="project" value="UniProtKB-KW"/>
</dbReference>
<dbReference type="Proteomes" id="UP000265160">
    <property type="component" value="LG19"/>
</dbReference>
<evidence type="ECO:0000259" key="8">
    <source>
        <dbReference type="PROSITE" id="PS50259"/>
    </source>
</evidence>
<feature type="transmembrane region" description="Helical" evidence="7">
    <location>
        <begin position="513"/>
        <end position="537"/>
    </location>
</feature>
<name>A0A3P9BQS5_9CICH</name>
<accession>A0A3P9BQS5</accession>
<evidence type="ECO:0000256" key="5">
    <source>
        <dbReference type="ARBA" id="ARBA00023170"/>
    </source>
</evidence>
<feature type="transmembrane region" description="Helical" evidence="7">
    <location>
        <begin position="549"/>
        <end position="569"/>
    </location>
</feature>
<feature type="domain" description="G-protein coupled receptors family 3 profile" evidence="8">
    <location>
        <begin position="512"/>
        <end position="763"/>
    </location>
</feature>
<feature type="transmembrane region" description="Helical" evidence="7">
    <location>
        <begin position="442"/>
        <end position="460"/>
    </location>
</feature>
<reference evidence="9" key="3">
    <citation type="submission" date="2025-09" db="UniProtKB">
        <authorList>
            <consortium name="Ensembl"/>
        </authorList>
    </citation>
    <scope>IDENTIFICATION</scope>
</reference>
<dbReference type="Gene3D" id="3.40.50.2300">
    <property type="match status" value="2"/>
</dbReference>
<dbReference type="GO" id="GO:0005886">
    <property type="term" value="C:plasma membrane"/>
    <property type="evidence" value="ECO:0007669"/>
    <property type="project" value="UniProtKB-SubCell"/>
</dbReference>
<dbReference type="InterPro" id="IPR028082">
    <property type="entry name" value="Peripla_BP_I"/>
</dbReference>
<feature type="transmembrane region" description="Helical" evidence="7">
    <location>
        <begin position="730"/>
        <end position="750"/>
    </location>
</feature>
<dbReference type="InterPro" id="IPR001828">
    <property type="entry name" value="ANF_lig-bd_rcpt"/>
</dbReference>
<proteinExistence type="predicted"/>
<dbReference type="GeneTree" id="ENSGT00940000158416"/>
<evidence type="ECO:0000313" key="10">
    <source>
        <dbReference type="Proteomes" id="UP000265160"/>
    </source>
</evidence>
<keyword evidence="2 7" id="KW-0812">Transmembrane</keyword>
<comment type="subcellular location">
    <subcellularLocation>
        <location evidence="1">Membrane</location>
        <topology evidence="1">Multi-pass membrane protein</topology>
    </subcellularLocation>
</comment>
<dbReference type="InterPro" id="IPR017978">
    <property type="entry name" value="GPCR_3_C"/>
</dbReference>
<dbReference type="SUPFAM" id="SSF53822">
    <property type="entry name" value="Periplasmic binding protein-like I"/>
    <property type="match status" value="1"/>
</dbReference>
<feature type="transmembrane region" description="Helical" evidence="7">
    <location>
        <begin position="472"/>
        <end position="493"/>
    </location>
</feature>
<organism evidence="9 10">
    <name type="scientific">Maylandia zebra</name>
    <name type="common">zebra mbuna</name>
    <dbReference type="NCBI Taxonomy" id="106582"/>
    <lineage>
        <taxon>Eukaryota</taxon>
        <taxon>Metazoa</taxon>
        <taxon>Chordata</taxon>
        <taxon>Craniata</taxon>
        <taxon>Vertebrata</taxon>
        <taxon>Euteleostomi</taxon>
        <taxon>Actinopterygii</taxon>
        <taxon>Neopterygii</taxon>
        <taxon>Teleostei</taxon>
        <taxon>Neoteleostei</taxon>
        <taxon>Acanthomorphata</taxon>
        <taxon>Ovalentaria</taxon>
        <taxon>Cichlomorphae</taxon>
        <taxon>Cichliformes</taxon>
        <taxon>Cichlidae</taxon>
        <taxon>African cichlids</taxon>
        <taxon>Pseudocrenilabrinae</taxon>
        <taxon>Haplochromini</taxon>
        <taxon>Maylandia</taxon>
        <taxon>Maylandia zebra complex</taxon>
    </lineage>
</organism>
<keyword evidence="5" id="KW-0675">Receptor</keyword>
<evidence type="ECO:0000256" key="7">
    <source>
        <dbReference type="SAM" id="Phobius"/>
    </source>
</evidence>
<sequence length="847" mass="95412">MIMILIVVTFRMFIHTFFLRAYSPGNIIIGGLFPIHLKTNRTNTSAPLSLMIYAINKINLPNITIGYDIYDTCGDVGLALRATLQLLKNQSDPESCLVPADAQFKLLEPKTKVVIGERYSEVSIAVARLVALSSVAQISYASTSELLSSKFKFPTFLRTVPSDKYQTRGIVELVKIFHWKTVIIVGSDDEYGKYGSDSLQDNFNNKRICIEFVHILSADFTTNNNSMDKTELNELLEKIQNSSAEAIIIFTKDTNAEIILEAAIKHRVNRTWIASDAWSSSSKISAMSDIKLAGEVFGFIYKQKEVPGFKDHVMSMFNGTNNTILRDYQTQHLLSLNKSEEERNQYLASYIDQDESYGIYIAVRVIAEGLRRLLKCNDHLCERSSSFTALELLSEIQKVNFTENNTQIYFDSDGDPSLGYDIVYWNRSDYEFLTFIYVPLRFMNHVLMLLFLLQVSVYNCSKKCEAGQGFTLKGKCCGVCAPCAIFSVCLFPLCQNTCLKKSDDYLDWEDPFSIILSSLAVVGIIATVVFAVLFAVYLKTPIVKAVGGYLCFLELFALLAGFCLTFTFIGKPTEKIHCVGVPLFGIAFTLCISCILANLLQIFLGFKFDLKAESWIKKLNKPLVVVTIISGIQLGLSVSWLTKEPPHPDNKSLDYTILYNCKIEPHTYFIAMLVYNTFLGLICFLFAFKGRQLPDLYKNASLITISMLLFVVIWIIFLPIYLTLTGKYQPAVQSAAILTSCFSILGCHLAPKCYIMLFRKELNHERAIAEYIRKFYEQKGISVVHSQYLHSPLPSETPHTPDIQKSEHRPFTDCSTPICTPQTLAHKDSDSVGHCCLCKIVLSCIVL</sequence>
<feature type="transmembrane region" description="Helical" evidence="7">
    <location>
        <begin position="623"/>
        <end position="642"/>
    </location>
</feature>
<feature type="transmembrane region" description="Helical" evidence="7">
    <location>
        <begin position="700"/>
        <end position="724"/>
    </location>
</feature>
<keyword evidence="4 7" id="KW-0472">Membrane</keyword>
<keyword evidence="3 7" id="KW-1133">Transmembrane helix</keyword>